<dbReference type="InterPro" id="IPR012495">
    <property type="entry name" value="TadE-like_dom"/>
</dbReference>
<feature type="domain" description="TadE-like" evidence="1">
    <location>
        <begin position="26"/>
        <end position="68"/>
    </location>
</feature>
<dbReference type="Proteomes" id="UP001152876">
    <property type="component" value="Unassembled WGS sequence"/>
</dbReference>
<reference evidence="2" key="1">
    <citation type="submission" date="2013-01" db="EMBL/GenBank/DDBJ databases">
        <title>Genome draft of Hydrogenophaga taeniospiralis 2K1.</title>
        <authorList>
            <person name="Gomila M."/>
            <person name="Lalucat J."/>
        </authorList>
    </citation>
    <scope>NUCLEOTIDE SEQUENCE</scope>
    <source>
        <strain evidence="2">CCUG 15921</strain>
    </source>
</reference>
<comment type="caution">
    <text evidence="2">The sequence shown here is derived from an EMBL/GenBank/DDBJ whole genome shotgun (WGS) entry which is preliminary data.</text>
</comment>
<protein>
    <submittedName>
        <fullName evidence="2">Tade family protein</fullName>
    </submittedName>
</protein>
<evidence type="ECO:0000259" key="1">
    <source>
        <dbReference type="Pfam" id="PF07811"/>
    </source>
</evidence>
<dbReference type="RefSeq" id="WP_068174734.1">
    <property type="nucleotide sequence ID" value="NZ_AOGK01000037.1"/>
</dbReference>
<dbReference type="AlphaFoldDB" id="A0A9X4NVV4"/>
<accession>A0A9X4NVV4</accession>
<proteinExistence type="predicted"/>
<organism evidence="2 3">
    <name type="scientific">Hydrogenophaga taeniospiralis CCUG 15921</name>
    <dbReference type="NCBI Taxonomy" id="1281780"/>
    <lineage>
        <taxon>Bacteria</taxon>
        <taxon>Pseudomonadati</taxon>
        <taxon>Pseudomonadota</taxon>
        <taxon>Betaproteobacteria</taxon>
        <taxon>Burkholderiales</taxon>
        <taxon>Comamonadaceae</taxon>
        <taxon>Hydrogenophaga</taxon>
    </lineage>
</organism>
<sequence>MITRPTHLHLMRQRCRLHSARLRCRGVAAVEFALIALLLLLFLYGLATFGAVLYTQQAVSRAAEDGARAAGMPSPLEPVGLTRVRSVVLESLAQSLIAPPAQNGSPALRQAWLDDAVDVQLQLVGEPGQPSSRADVVVSYPYSENRVLPSLPLLDTSLWMADTLEGRASVALELR</sequence>
<dbReference type="Pfam" id="PF07811">
    <property type="entry name" value="TadE"/>
    <property type="match status" value="1"/>
</dbReference>
<evidence type="ECO:0000313" key="2">
    <source>
        <dbReference type="EMBL" id="MDG5978382.1"/>
    </source>
</evidence>
<evidence type="ECO:0000313" key="3">
    <source>
        <dbReference type="Proteomes" id="UP001152876"/>
    </source>
</evidence>
<name>A0A9X4NVV4_9BURK</name>
<gene>
    <name evidence="2" type="ORF">H010_24237</name>
</gene>
<keyword evidence="3" id="KW-1185">Reference proteome</keyword>
<dbReference type="EMBL" id="AOGK01000037">
    <property type="protein sequence ID" value="MDG5978382.1"/>
    <property type="molecule type" value="Genomic_DNA"/>
</dbReference>